<accession>A0ABR0QHU3</accession>
<comment type="caution">
    <text evidence="3">The sequence shown here is derived from an EMBL/GenBank/DDBJ whole genome shotgun (WGS) entry which is preliminary data.</text>
</comment>
<keyword evidence="2" id="KW-0325">Glycoprotein</keyword>
<protein>
    <recommendedName>
        <fullName evidence="5">GDSL esterase/lipase At3g26430-like</fullName>
    </recommendedName>
</protein>
<dbReference type="InterPro" id="IPR001087">
    <property type="entry name" value="GDSL"/>
</dbReference>
<name>A0ABR0QHU3_GOSAR</name>
<evidence type="ECO:0000313" key="3">
    <source>
        <dbReference type="EMBL" id="KAK5838799.1"/>
    </source>
</evidence>
<dbReference type="PANTHER" id="PTHR22835">
    <property type="entry name" value="ZINC FINGER FYVE DOMAIN CONTAINING PROTEIN"/>
    <property type="match status" value="1"/>
</dbReference>
<dbReference type="Proteomes" id="UP001358586">
    <property type="component" value="Chromosome 3"/>
</dbReference>
<reference evidence="3 4" key="1">
    <citation type="submission" date="2023-03" db="EMBL/GenBank/DDBJ databases">
        <title>WGS of Gossypium arboreum.</title>
        <authorList>
            <person name="Yu D."/>
        </authorList>
    </citation>
    <scope>NUCLEOTIDE SEQUENCE [LARGE SCALE GENOMIC DNA]</scope>
    <source>
        <tissue evidence="3">Leaf</tissue>
    </source>
</reference>
<dbReference type="PANTHER" id="PTHR22835:SF117">
    <property type="entry name" value="GDSL-LIKE LIPASE_ACYLHYDROLASE"/>
    <property type="match status" value="1"/>
</dbReference>
<evidence type="ECO:0000256" key="2">
    <source>
        <dbReference type="ARBA" id="ARBA00023180"/>
    </source>
</evidence>
<gene>
    <name evidence="3" type="ORF">PVK06_007537</name>
</gene>
<evidence type="ECO:0000256" key="1">
    <source>
        <dbReference type="ARBA" id="ARBA00008668"/>
    </source>
</evidence>
<evidence type="ECO:0000313" key="4">
    <source>
        <dbReference type="Proteomes" id="UP001358586"/>
    </source>
</evidence>
<dbReference type="Gene3D" id="3.40.50.1110">
    <property type="entry name" value="SGNH hydrolase"/>
    <property type="match status" value="1"/>
</dbReference>
<organism evidence="3 4">
    <name type="scientific">Gossypium arboreum</name>
    <name type="common">Tree cotton</name>
    <name type="synonym">Gossypium nanking</name>
    <dbReference type="NCBI Taxonomy" id="29729"/>
    <lineage>
        <taxon>Eukaryota</taxon>
        <taxon>Viridiplantae</taxon>
        <taxon>Streptophyta</taxon>
        <taxon>Embryophyta</taxon>
        <taxon>Tracheophyta</taxon>
        <taxon>Spermatophyta</taxon>
        <taxon>Magnoliopsida</taxon>
        <taxon>eudicotyledons</taxon>
        <taxon>Gunneridae</taxon>
        <taxon>Pentapetalae</taxon>
        <taxon>rosids</taxon>
        <taxon>malvids</taxon>
        <taxon>Malvales</taxon>
        <taxon>Malvaceae</taxon>
        <taxon>Malvoideae</taxon>
        <taxon>Gossypium</taxon>
    </lineage>
</organism>
<proteinExistence type="inferred from homology"/>
<dbReference type="Pfam" id="PF00657">
    <property type="entry name" value="Lipase_GDSL"/>
    <property type="match status" value="1"/>
</dbReference>
<dbReference type="InterPro" id="IPR036514">
    <property type="entry name" value="SGNH_hydro_sf"/>
</dbReference>
<comment type="similarity">
    <text evidence="1">Belongs to the 'GDSL' lipolytic enzyme family.</text>
</comment>
<dbReference type="EMBL" id="JARKNE010000003">
    <property type="protein sequence ID" value="KAK5838799.1"/>
    <property type="molecule type" value="Genomic_DNA"/>
</dbReference>
<keyword evidence="4" id="KW-1185">Reference proteome</keyword>
<sequence length="304" mass="34371">MANLSYSLLEKEQRTLPLQYRLYQGIVLYGDHFQRLVCSESFGLPYLSAYLDSVGLNFSHGANFATAGSTIRRQNTTIFQSGASPISLDVQLVQFSEFHTRSKIISKQGVFHKLLPKEDYFSKALYTFDIGQNDLTAGYKLNLTTEQIKAYVPDVLLQLSEAVKRLYDQGGRTFWIHNTGPVGCLPYVLDRFLTSATQLDKYGCGSPFNEVAQYFNQRLKDVVIQLRKQLPLAAITYVDVYSVKYTLISQAKKLEAANRWIFQQIASGSFSDPPLPLKMACHLSKDGAMNKFRPVRMRSDIANT</sequence>
<evidence type="ECO:0008006" key="5">
    <source>
        <dbReference type="Google" id="ProtNLM"/>
    </source>
</evidence>